<reference evidence="3" key="1">
    <citation type="journal article" date="2014" name="Genome Biol. Evol.">
        <title>Gene Loss Rather Than Gene Gain Is Associated with a Host Jump from Monocots to Dicots in the Smut Fungus Melanopsichium pennsylvanicum.</title>
        <authorList>
            <person name="Sharma R."/>
            <person name="Mishra B."/>
            <person name="Runge F."/>
            <person name="Thines M."/>
        </authorList>
    </citation>
    <scope>NUCLEOTIDE SEQUENCE</scope>
    <source>
        <strain evidence="3">4</strain>
    </source>
</reference>
<keyword evidence="2" id="KW-0732">Signal</keyword>
<sequence length="263" mass="29280">MKMLPSTILRLALLTIGGVPSVLTVNDQDKAAPGRLTSSTQASGEPATQPHELSSAPEGTTSDSPHEIRLFGQSIYHDFPPPSSDPSPSTPPGWHIIFPPLNQPPVLDRRLADRISATTYRGRLSFVPGHVFNDPMDLAVRDRLVAWSKWALLESQDKVDYHFHQEGTDEAHLATYLYMYRFMSPDGFSYVFPHVEIDWSRVKPLVVFKTRVPRPDFLSYGKVEIAGVEMVIDMHHSPAASNFVSTQSVPEILRVVEKGPQLA</sequence>
<dbReference type="AlphaFoldDB" id="A0A077RA62"/>
<dbReference type="EMBL" id="HG529676">
    <property type="protein sequence ID" value="CDI56122.1"/>
    <property type="molecule type" value="Genomic_DNA"/>
</dbReference>
<feature type="signal peptide" evidence="2">
    <location>
        <begin position="1"/>
        <end position="24"/>
    </location>
</feature>
<feature type="chain" id="PRO_5001722906" evidence="2">
    <location>
        <begin position="25"/>
        <end position="263"/>
    </location>
</feature>
<evidence type="ECO:0000313" key="3">
    <source>
        <dbReference type="EMBL" id="CDI56122.1"/>
    </source>
</evidence>
<feature type="region of interest" description="Disordered" evidence="1">
    <location>
        <begin position="30"/>
        <end position="66"/>
    </location>
</feature>
<protein>
    <submittedName>
        <fullName evidence="3">Uncharacterized protein</fullName>
    </submittedName>
</protein>
<evidence type="ECO:0000256" key="1">
    <source>
        <dbReference type="SAM" id="MobiDB-lite"/>
    </source>
</evidence>
<proteinExistence type="predicted"/>
<organism evidence="3">
    <name type="scientific">Melanopsichium pennsylvanicum 4</name>
    <dbReference type="NCBI Taxonomy" id="1398559"/>
    <lineage>
        <taxon>Eukaryota</taxon>
        <taxon>Fungi</taxon>
        <taxon>Dikarya</taxon>
        <taxon>Basidiomycota</taxon>
        <taxon>Ustilaginomycotina</taxon>
        <taxon>Ustilaginomycetes</taxon>
        <taxon>Ustilaginales</taxon>
        <taxon>Ustilaginaceae</taxon>
        <taxon>Melanopsichium</taxon>
    </lineage>
</organism>
<name>A0A077RA62_9BASI</name>
<accession>A0A077RA62</accession>
<evidence type="ECO:0000256" key="2">
    <source>
        <dbReference type="SAM" id="SignalP"/>
    </source>
</evidence>